<feature type="transmembrane region" description="Helical" evidence="1">
    <location>
        <begin position="91"/>
        <end position="109"/>
    </location>
</feature>
<keyword evidence="1" id="KW-0472">Membrane</keyword>
<name>A0A6V6Z5S9_9FLAO</name>
<evidence type="ECO:0000313" key="2">
    <source>
        <dbReference type="EMBL" id="CAD0007133.1"/>
    </source>
</evidence>
<evidence type="ECO:0000256" key="1">
    <source>
        <dbReference type="SAM" id="Phobius"/>
    </source>
</evidence>
<sequence length="138" mass="15381">MAREIKSVNPQLQMQIQDSPPNDFKDRLIKLIPAEIIAAYITISGLIIGFSEGDPNADKSNLLWIIILVLMIFTPVYLVKVSGVSKKGQILFSTIGFLVWAFATASPYTKEILGFSFQLITSVILILYTLLIPLFYKG</sequence>
<comment type="caution">
    <text evidence="2">The sequence shown here is derived from an EMBL/GenBank/DDBJ whole genome shotgun (WGS) entry which is preliminary data.</text>
</comment>
<protein>
    <submittedName>
        <fullName evidence="2">Uncharacterized protein</fullName>
    </submittedName>
</protein>
<accession>A0A6V6Z5S9</accession>
<gene>
    <name evidence="2" type="ORF">FLACHUCJ7_03192</name>
</gene>
<feature type="transmembrane region" description="Helical" evidence="1">
    <location>
        <begin position="31"/>
        <end position="50"/>
    </location>
</feature>
<proteinExistence type="predicted"/>
<dbReference type="Proteomes" id="UP000556700">
    <property type="component" value="Unassembled WGS sequence"/>
</dbReference>
<keyword evidence="3" id="KW-1185">Reference proteome</keyword>
<reference evidence="2 3" key="1">
    <citation type="submission" date="2020-06" db="EMBL/GenBank/DDBJ databases">
        <authorList>
            <person name="Criscuolo A."/>
        </authorList>
    </citation>
    <scope>NUCLEOTIDE SEQUENCE [LARGE SCALE GENOMIC DNA]</scope>
    <source>
        <strain evidence="3">CIP 110025</strain>
    </source>
</reference>
<dbReference type="RefSeq" id="WP_031454957.1">
    <property type="nucleotide sequence ID" value="NZ_CAIJDO010000189.1"/>
</dbReference>
<organism evidence="2 3">
    <name type="scientific">Flavobacterium chungangense</name>
    <dbReference type="NCBI Taxonomy" id="554283"/>
    <lineage>
        <taxon>Bacteria</taxon>
        <taxon>Pseudomonadati</taxon>
        <taxon>Bacteroidota</taxon>
        <taxon>Flavobacteriia</taxon>
        <taxon>Flavobacteriales</taxon>
        <taxon>Flavobacteriaceae</taxon>
        <taxon>Flavobacterium</taxon>
    </lineage>
</organism>
<evidence type="ECO:0000313" key="3">
    <source>
        <dbReference type="Proteomes" id="UP000556700"/>
    </source>
</evidence>
<feature type="transmembrane region" description="Helical" evidence="1">
    <location>
        <begin position="62"/>
        <end position="79"/>
    </location>
</feature>
<keyword evidence="1" id="KW-0812">Transmembrane</keyword>
<dbReference type="EMBL" id="CAIJDO010000189">
    <property type="protein sequence ID" value="CAD0007133.1"/>
    <property type="molecule type" value="Genomic_DNA"/>
</dbReference>
<feature type="transmembrane region" description="Helical" evidence="1">
    <location>
        <begin position="115"/>
        <end position="136"/>
    </location>
</feature>
<keyword evidence="1" id="KW-1133">Transmembrane helix</keyword>
<dbReference type="AlphaFoldDB" id="A0A6V6Z5S9"/>